<gene>
    <name evidence="3" type="ORF">MZO42_13875</name>
</gene>
<keyword evidence="1" id="KW-0812">Transmembrane</keyword>
<protein>
    <recommendedName>
        <fullName evidence="2">HTH Mu-type domain-containing protein</fullName>
    </recommendedName>
</protein>
<evidence type="ECO:0000259" key="2">
    <source>
        <dbReference type="PROSITE" id="PS51702"/>
    </source>
</evidence>
<sequence length="134" mass="15245">MKRIAAKMEHRVPVLHEQHTPPTSLAMPRARKSPVIRIALLVTGFVLILATPLVGIIPGPGGIFVFAAGLVLVLQNSNWARKRFARFKRRWPRFGHYSDMALRRRSFRRRQQRDKQAAMANAEAELLGFPADPR</sequence>
<evidence type="ECO:0000313" key="3">
    <source>
        <dbReference type="EMBL" id="MDT8759787.1"/>
    </source>
</evidence>
<keyword evidence="1" id="KW-1133">Transmembrane helix</keyword>
<dbReference type="InterPro" id="IPR003314">
    <property type="entry name" value="Mu-type_HTH"/>
</dbReference>
<name>A0ABU3N5M3_9SPHN</name>
<feature type="domain" description="HTH Mu-type" evidence="2">
    <location>
        <begin position="114"/>
        <end position="134"/>
    </location>
</feature>
<dbReference type="EMBL" id="JALMLT010000003">
    <property type="protein sequence ID" value="MDT8759787.1"/>
    <property type="molecule type" value="Genomic_DNA"/>
</dbReference>
<accession>A0ABU3N5M3</accession>
<evidence type="ECO:0000256" key="1">
    <source>
        <dbReference type="SAM" id="Phobius"/>
    </source>
</evidence>
<comment type="caution">
    <text evidence="3">The sequence shown here is derived from an EMBL/GenBank/DDBJ whole genome shotgun (WGS) entry which is preliminary data.</text>
</comment>
<reference evidence="3" key="1">
    <citation type="submission" date="2022-04" db="EMBL/GenBank/DDBJ databases">
        <title>Tomato heritable bacteria conferring resistance against bacterial wilt.</title>
        <authorList>
            <person name="Yin J."/>
        </authorList>
    </citation>
    <scope>NUCLEOTIDE SEQUENCE</scope>
    <source>
        <strain evidence="3">Cra20</strain>
    </source>
</reference>
<feature type="transmembrane region" description="Helical" evidence="1">
    <location>
        <begin position="63"/>
        <end position="80"/>
    </location>
</feature>
<organism evidence="3">
    <name type="scientific">Sphingomonas psychrotolerans</name>
    <dbReference type="NCBI Taxonomy" id="1327635"/>
    <lineage>
        <taxon>Bacteria</taxon>
        <taxon>Pseudomonadati</taxon>
        <taxon>Pseudomonadota</taxon>
        <taxon>Alphaproteobacteria</taxon>
        <taxon>Sphingomonadales</taxon>
        <taxon>Sphingomonadaceae</taxon>
        <taxon>Sphingomonas</taxon>
    </lineage>
</organism>
<feature type="transmembrane region" description="Helical" evidence="1">
    <location>
        <begin position="35"/>
        <end position="57"/>
    </location>
</feature>
<proteinExistence type="predicted"/>
<keyword evidence="1" id="KW-0472">Membrane</keyword>
<dbReference type="PROSITE" id="PS51702">
    <property type="entry name" value="HTH_MU"/>
    <property type="match status" value="1"/>
</dbReference>